<evidence type="ECO:0000256" key="6">
    <source>
        <dbReference type="ARBA" id="ARBA00023136"/>
    </source>
</evidence>
<dbReference type="InterPro" id="IPR036942">
    <property type="entry name" value="Beta-barrel_TonB_sf"/>
</dbReference>
<keyword evidence="2 8" id="KW-0813">Transport</keyword>
<dbReference type="RefSeq" id="WP_088593168.1">
    <property type="nucleotide sequence ID" value="NZ_CP022022.1"/>
</dbReference>
<dbReference type="InterPro" id="IPR037066">
    <property type="entry name" value="Plug_dom_sf"/>
</dbReference>
<dbReference type="PANTHER" id="PTHR30442:SF0">
    <property type="entry name" value="FE(3+) DICITRATE TRANSPORT PROTEIN FECA"/>
    <property type="match status" value="1"/>
</dbReference>
<dbReference type="InterPro" id="IPR012910">
    <property type="entry name" value="Plug_dom"/>
</dbReference>
<evidence type="ECO:0000259" key="11">
    <source>
        <dbReference type="Pfam" id="PF00593"/>
    </source>
</evidence>
<keyword evidence="14" id="KW-1185">Reference proteome</keyword>
<dbReference type="Gene3D" id="2.170.130.10">
    <property type="entry name" value="TonB-dependent receptor, plug domain"/>
    <property type="match status" value="1"/>
</dbReference>
<dbReference type="InterPro" id="IPR039426">
    <property type="entry name" value="TonB-dep_rcpt-like"/>
</dbReference>
<evidence type="ECO:0000256" key="7">
    <source>
        <dbReference type="ARBA" id="ARBA00023237"/>
    </source>
</evidence>
<dbReference type="KEGG" id="capn:CBG49_02065"/>
<dbReference type="SUPFAM" id="SSF56935">
    <property type="entry name" value="Porins"/>
    <property type="match status" value="1"/>
</dbReference>
<evidence type="ECO:0000313" key="13">
    <source>
        <dbReference type="EMBL" id="ASF41971.1"/>
    </source>
</evidence>
<proteinExistence type="inferred from homology"/>
<evidence type="ECO:0000256" key="5">
    <source>
        <dbReference type="ARBA" id="ARBA00023077"/>
    </source>
</evidence>
<keyword evidence="3 8" id="KW-1134">Transmembrane beta strand</keyword>
<keyword evidence="5 9" id="KW-0798">TonB box</keyword>
<keyword evidence="6 8" id="KW-0472">Membrane</keyword>
<dbReference type="Proteomes" id="UP000197007">
    <property type="component" value="Chromosome"/>
</dbReference>
<evidence type="ECO:0000313" key="14">
    <source>
        <dbReference type="Proteomes" id="UP000197007"/>
    </source>
</evidence>
<dbReference type="Pfam" id="PF00593">
    <property type="entry name" value="TonB_dep_Rec_b-barrel"/>
    <property type="match status" value="1"/>
</dbReference>
<sequence length="770" mass="87161">MKALGVFILLSWLSTSFAFAQQNEQQKDTIQKLDEVTVSAQQILGSKFQARNRTGSAYYISPQEIQKMGYTDINRMLKAVPGVNVYEEDGYGLRPNISLRGTKAERSEKITLMEDGILAAPAPYAAPAAYYFPNAARMQAVEVVKGSSQVQYGPFTTGGAINMVSTAIPTKFSAKLSASGGTNNTLKTHINIGDSKKHFGYMVEYLRYQSDGFKHFENKQNAGFKRNDWVAKFKVNTAKTEGANHSFELKAGYADEDSNETYVGLTQSDFARTPFLRYVGSQKDHLTTRHTQWVGTYLLQFSNRLKFTTHFYYNTFFRNWYKLESVKYGTSANEKRTIGQILSDPETNAPYFDILSGKTDSRVFYNDYERLKDNPGLFVRANYRNYFSRGVQTKAEYKAIWDNCYLDNEWGLRYHTDEEDRNQWDDIYAMKKQQMQLLWKGVQGSQSNKITRANALAAYWLSKLTYKQLTVTAGLRFEHIELLEKDYTTADTRRTGQKRIETTNVANAVIPSLGLHYNLTDWLSAFAGVHKGFSPPGVSKEKRVMDRNGNITLLTENQKPESSINFEVGLRVNYKQLKTEVIGFYNHYSNMLGSDLAAMGGTGTLEQFNVGEAVVKGAEFIAQYQPFPEESPIKTPLQLSYTFTDTEMKNSFESNSWGRVIAGDEIPYINRHSLNLSIGAEYKKYELNIGIRYNGAVRTEPGQGLIAERHKIPAYTIIDVAAKAHFARHFTLTLNAINLTNRTYLVSRHPSGLRPGHPLGIFGGIIYKVN</sequence>
<protein>
    <submittedName>
        <fullName evidence="13">TonB-dependent receptor</fullName>
    </submittedName>
</protein>
<evidence type="ECO:0000256" key="4">
    <source>
        <dbReference type="ARBA" id="ARBA00022692"/>
    </source>
</evidence>
<feature type="domain" description="TonB-dependent receptor-like beta-barrel" evidence="11">
    <location>
        <begin position="365"/>
        <end position="739"/>
    </location>
</feature>
<keyword evidence="10" id="KW-0732">Signal</keyword>
<keyword evidence="7 8" id="KW-0998">Cell outer membrane</keyword>
<name>A0A1Z4BKZ3_9FLAO</name>
<feature type="chain" id="PRO_5013391855" evidence="10">
    <location>
        <begin position="21"/>
        <end position="770"/>
    </location>
</feature>
<dbReference type="GO" id="GO:0033214">
    <property type="term" value="P:siderophore-iron import into cell"/>
    <property type="evidence" value="ECO:0007669"/>
    <property type="project" value="TreeGrafter"/>
</dbReference>
<dbReference type="InterPro" id="IPR000531">
    <property type="entry name" value="Beta-barrel_TonB"/>
</dbReference>
<dbReference type="PROSITE" id="PS52016">
    <property type="entry name" value="TONB_DEPENDENT_REC_3"/>
    <property type="match status" value="1"/>
</dbReference>
<accession>A0A1Z4BKZ3</accession>
<reference evidence="14" key="1">
    <citation type="submission" date="2017-06" db="EMBL/GenBank/DDBJ databases">
        <title>Complete genome sequence of Capnocytophaga sp. KCOM 1579 (=ChDC OS43) isolated from a human refractory periapical abscess lesion.</title>
        <authorList>
            <person name="Kook J.-K."/>
            <person name="Park S.-N."/>
            <person name="Lim Y.K."/>
            <person name="Roh H."/>
        </authorList>
    </citation>
    <scope>NUCLEOTIDE SEQUENCE [LARGE SCALE GENOMIC DNA]</scope>
    <source>
        <strain evidence="14">ChDC OS43</strain>
    </source>
</reference>
<keyword evidence="4 8" id="KW-0812">Transmembrane</keyword>
<feature type="domain" description="TonB-dependent receptor plug" evidence="12">
    <location>
        <begin position="51"/>
        <end position="160"/>
    </location>
</feature>
<keyword evidence="13" id="KW-0675">Receptor</keyword>
<dbReference type="Pfam" id="PF07715">
    <property type="entry name" value="Plug"/>
    <property type="match status" value="1"/>
</dbReference>
<dbReference type="GO" id="GO:0009279">
    <property type="term" value="C:cell outer membrane"/>
    <property type="evidence" value="ECO:0007669"/>
    <property type="project" value="UniProtKB-SubCell"/>
</dbReference>
<evidence type="ECO:0000256" key="9">
    <source>
        <dbReference type="RuleBase" id="RU003357"/>
    </source>
</evidence>
<evidence type="ECO:0000256" key="2">
    <source>
        <dbReference type="ARBA" id="ARBA00022448"/>
    </source>
</evidence>
<dbReference type="Gene3D" id="2.40.170.20">
    <property type="entry name" value="TonB-dependent receptor, beta-barrel domain"/>
    <property type="match status" value="1"/>
</dbReference>
<evidence type="ECO:0000256" key="8">
    <source>
        <dbReference type="PROSITE-ProRule" id="PRU01360"/>
    </source>
</evidence>
<organism evidence="13 14">
    <name type="scientific">Capnocytophaga endodontalis</name>
    <dbReference type="NCBI Taxonomy" id="2708117"/>
    <lineage>
        <taxon>Bacteria</taxon>
        <taxon>Pseudomonadati</taxon>
        <taxon>Bacteroidota</taxon>
        <taxon>Flavobacteriia</taxon>
        <taxon>Flavobacteriales</taxon>
        <taxon>Flavobacteriaceae</taxon>
        <taxon>Capnocytophaga</taxon>
    </lineage>
</organism>
<gene>
    <name evidence="13" type="ORF">CBG49_02065</name>
</gene>
<evidence type="ECO:0000256" key="3">
    <source>
        <dbReference type="ARBA" id="ARBA00022452"/>
    </source>
</evidence>
<dbReference type="AlphaFoldDB" id="A0A1Z4BKZ3"/>
<evidence type="ECO:0000256" key="10">
    <source>
        <dbReference type="SAM" id="SignalP"/>
    </source>
</evidence>
<evidence type="ECO:0000256" key="1">
    <source>
        <dbReference type="ARBA" id="ARBA00004571"/>
    </source>
</evidence>
<dbReference type="PANTHER" id="PTHR30442">
    <property type="entry name" value="IRON III DICITRATE TRANSPORT PROTEIN FECA"/>
    <property type="match status" value="1"/>
</dbReference>
<feature type="signal peptide" evidence="10">
    <location>
        <begin position="1"/>
        <end position="20"/>
    </location>
</feature>
<comment type="subcellular location">
    <subcellularLocation>
        <location evidence="1 8">Cell outer membrane</location>
        <topology evidence="1 8">Multi-pass membrane protein</topology>
    </subcellularLocation>
</comment>
<comment type="similarity">
    <text evidence="8 9">Belongs to the TonB-dependent receptor family.</text>
</comment>
<evidence type="ECO:0000259" key="12">
    <source>
        <dbReference type="Pfam" id="PF07715"/>
    </source>
</evidence>
<dbReference type="EMBL" id="CP022022">
    <property type="protein sequence ID" value="ASF41971.1"/>
    <property type="molecule type" value="Genomic_DNA"/>
</dbReference>